<evidence type="ECO:0000313" key="3">
    <source>
        <dbReference type="Proteomes" id="UP000823388"/>
    </source>
</evidence>
<dbReference type="Proteomes" id="UP000823388">
    <property type="component" value="Chromosome 3K"/>
</dbReference>
<feature type="region of interest" description="Disordered" evidence="1">
    <location>
        <begin position="1"/>
        <end position="92"/>
    </location>
</feature>
<dbReference type="EMBL" id="CM029041">
    <property type="protein sequence ID" value="KAG2628608.1"/>
    <property type="molecule type" value="Genomic_DNA"/>
</dbReference>
<protein>
    <submittedName>
        <fullName evidence="2">Uncharacterized protein</fullName>
    </submittedName>
</protein>
<feature type="compositionally biased region" description="Low complexity" evidence="1">
    <location>
        <begin position="73"/>
        <end position="89"/>
    </location>
</feature>
<proteinExistence type="predicted"/>
<dbReference type="AlphaFoldDB" id="A0A8T0V2H8"/>
<name>A0A8T0V2H8_PANVG</name>
<reference evidence="2" key="1">
    <citation type="submission" date="2020-05" db="EMBL/GenBank/DDBJ databases">
        <title>WGS assembly of Panicum virgatum.</title>
        <authorList>
            <person name="Lovell J.T."/>
            <person name="Jenkins J."/>
            <person name="Shu S."/>
            <person name="Juenger T.E."/>
            <person name="Schmutz J."/>
        </authorList>
    </citation>
    <scope>NUCLEOTIDE SEQUENCE</scope>
    <source>
        <strain evidence="2">AP13</strain>
    </source>
</reference>
<comment type="caution">
    <text evidence="2">The sequence shown here is derived from an EMBL/GenBank/DDBJ whole genome shotgun (WGS) entry which is preliminary data.</text>
</comment>
<sequence>MNSHSGSSLPLPLRGGSRVATPIPLPRFAETPISPHHLARPAIPGRPSNDPPPVPAVRREQAAPRPVPLHASQPTAGTPTPTAAQAPGPLSAKPWRKTMYTLLLLRHAATNIAMEASRGSALQPMATCATPPLSCSCSSTLRPANPSVAPAPVLPLYAAPRRLLRATEKTTMAGGSARPRHGSAELAHELIEPARAVKRAGPSLALSSL</sequence>
<keyword evidence="3" id="KW-1185">Reference proteome</keyword>
<evidence type="ECO:0000256" key="1">
    <source>
        <dbReference type="SAM" id="MobiDB-lite"/>
    </source>
</evidence>
<gene>
    <name evidence="2" type="ORF">PVAP13_3KG264154</name>
</gene>
<accession>A0A8T0V2H8</accession>
<organism evidence="2 3">
    <name type="scientific">Panicum virgatum</name>
    <name type="common">Blackwell switchgrass</name>
    <dbReference type="NCBI Taxonomy" id="38727"/>
    <lineage>
        <taxon>Eukaryota</taxon>
        <taxon>Viridiplantae</taxon>
        <taxon>Streptophyta</taxon>
        <taxon>Embryophyta</taxon>
        <taxon>Tracheophyta</taxon>
        <taxon>Spermatophyta</taxon>
        <taxon>Magnoliopsida</taxon>
        <taxon>Liliopsida</taxon>
        <taxon>Poales</taxon>
        <taxon>Poaceae</taxon>
        <taxon>PACMAD clade</taxon>
        <taxon>Panicoideae</taxon>
        <taxon>Panicodae</taxon>
        <taxon>Paniceae</taxon>
        <taxon>Panicinae</taxon>
        <taxon>Panicum</taxon>
        <taxon>Panicum sect. Hiantes</taxon>
    </lineage>
</organism>
<evidence type="ECO:0000313" key="2">
    <source>
        <dbReference type="EMBL" id="KAG2628608.1"/>
    </source>
</evidence>